<dbReference type="InterPro" id="IPR050090">
    <property type="entry name" value="Tyrosine_recombinase_XerCD"/>
</dbReference>
<comment type="caution">
    <text evidence="5">The sequence shown here is derived from an EMBL/GenBank/DDBJ whole genome shotgun (WGS) entry which is preliminary data.</text>
</comment>
<keyword evidence="2" id="KW-0238">DNA-binding</keyword>
<reference evidence="5" key="1">
    <citation type="submission" date="2023-02" db="EMBL/GenBank/DDBJ databases">
        <title>A novel hydrolase synthesized by Rhodococcus erythropolis HQ is responsible for the detoxification of Zearalenone.</title>
        <authorList>
            <person name="Hu J."/>
            <person name="Xu J."/>
        </authorList>
    </citation>
    <scope>NUCLEOTIDE SEQUENCE</scope>
    <source>
        <strain evidence="5">HQ</strain>
    </source>
</reference>
<gene>
    <name evidence="5" type="ORF">PXH69_33220</name>
</gene>
<evidence type="ECO:0000256" key="3">
    <source>
        <dbReference type="ARBA" id="ARBA00023172"/>
    </source>
</evidence>
<dbReference type="PANTHER" id="PTHR30349">
    <property type="entry name" value="PHAGE INTEGRASE-RELATED"/>
    <property type="match status" value="1"/>
</dbReference>
<evidence type="ECO:0000313" key="5">
    <source>
        <dbReference type="EMBL" id="MDE8649836.1"/>
    </source>
</evidence>
<dbReference type="GO" id="GO:0003677">
    <property type="term" value="F:DNA binding"/>
    <property type="evidence" value="ECO:0007669"/>
    <property type="project" value="UniProtKB-KW"/>
</dbReference>
<name>A0AAW6LX85_RHOSG</name>
<evidence type="ECO:0000313" key="6">
    <source>
        <dbReference type="Proteomes" id="UP001217325"/>
    </source>
</evidence>
<dbReference type="RefSeq" id="WP_256718345.1">
    <property type="nucleotide sequence ID" value="NZ_CP077418.1"/>
</dbReference>
<dbReference type="EMBL" id="JARDXE010000034">
    <property type="protein sequence ID" value="MDE8649836.1"/>
    <property type="molecule type" value="Genomic_DNA"/>
</dbReference>
<feature type="domain" description="Tyr recombinase" evidence="4">
    <location>
        <begin position="127"/>
        <end position="337"/>
    </location>
</feature>
<dbReference type="Pfam" id="PF00589">
    <property type="entry name" value="Phage_integrase"/>
    <property type="match status" value="1"/>
</dbReference>
<sequence>MNEPEFVFGAMLDGWRDQQLSRGLADHTVGVRTQFIRRFAEYCEKFPWEWEPGDLEDFTVQAVSASRPLAKSTIRGYQVTIRLFCDFLIDARYGWGVECETRFGARPQQICHEWNTVAHLIEYEGRAQRRALTYDELEQFFAHADARVASIVRAGKKGSLSALRDAQIFKTVYAYGLRRAETVGLDVADCRPNPAASQYGTYGAVEVRWGKASRGSGPRRRTVLTVPELDWIVEGLAQWVNLGRVRFPDHPGGGLWTTERGTRVSMRYLDHRFADLRDGADLSSELSLHCLRHTYITNLIEWGYSEKFVQDQVGHLYASTTAIYTSVGNDYKNRVIAQALSRIYGAHDAES</sequence>
<protein>
    <submittedName>
        <fullName evidence="5">Tyrosine-type recombinase/integrase</fullName>
    </submittedName>
</protein>
<dbReference type="Gene3D" id="1.10.150.130">
    <property type="match status" value="1"/>
</dbReference>
<dbReference type="GO" id="GO:0006310">
    <property type="term" value="P:DNA recombination"/>
    <property type="evidence" value="ECO:0007669"/>
    <property type="project" value="UniProtKB-KW"/>
</dbReference>
<dbReference type="InterPro" id="IPR011010">
    <property type="entry name" value="DNA_brk_join_enz"/>
</dbReference>
<dbReference type="AlphaFoldDB" id="A0AAW6LX85"/>
<dbReference type="InterPro" id="IPR002104">
    <property type="entry name" value="Integrase_catalytic"/>
</dbReference>
<keyword evidence="3" id="KW-0233">DNA recombination</keyword>
<dbReference type="PANTHER" id="PTHR30349:SF41">
    <property type="entry name" value="INTEGRASE_RECOMBINASE PROTEIN MJ0367-RELATED"/>
    <property type="match status" value="1"/>
</dbReference>
<comment type="similarity">
    <text evidence="1">Belongs to the 'phage' integrase family.</text>
</comment>
<accession>A0AAW6LX85</accession>
<dbReference type="GO" id="GO:0015074">
    <property type="term" value="P:DNA integration"/>
    <property type="evidence" value="ECO:0007669"/>
    <property type="project" value="InterPro"/>
</dbReference>
<dbReference type="Gene3D" id="1.10.443.10">
    <property type="entry name" value="Intergrase catalytic core"/>
    <property type="match status" value="1"/>
</dbReference>
<dbReference type="InterPro" id="IPR013762">
    <property type="entry name" value="Integrase-like_cat_sf"/>
</dbReference>
<dbReference type="InterPro" id="IPR010998">
    <property type="entry name" value="Integrase_recombinase_N"/>
</dbReference>
<evidence type="ECO:0000256" key="2">
    <source>
        <dbReference type="ARBA" id="ARBA00023125"/>
    </source>
</evidence>
<dbReference type="SUPFAM" id="SSF56349">
    <property type="entry name" value="DNA breaking-rejoining enzymes"/>
    <property type="match status" value="1"/>
</dbReference>
<evidence type="ECO:0000256" key="1">
    <source>
        <dbReference type="ARBA" id="ARBA00008857"/>
    </source>
</evidence>
<organism evidence="5 6">
    <name type="scientific">Rhodococcus qingshengii</name>
    <dbReference type="NCBI Taxonomy" id="334542"/>
    <lineage>
        <taxon>Bacteria</taxon>
        <taxon>Bacillati</taxon>
        <taxon>Actinomycetota</taxon>
        <taxon>Actinomycetes</taxon>
        <taxon>Mycobacteriales</taxon>
        <taxon>Nocardiaceae</taxon>
        <taxon>Rhodococcus</taxon>
        <taxon>Rhodococcus erythropolis group</taxon>
    </lineage>
</organism>
<evidence type="ECO:0000259" key="4">
    <source>
        <dbReference type="PROSITE" id="PS51898"/>
    </source>
</evidence>
<dbReference type="Proteomes" id="UP001217325">
    <property type="component" value="Unassembled WGS sequence"/>
</dbReference>
<dbReference type="PROSITE" id="PS51898">
    <property type="entry name" value="TYR_RECOMBINASE"/>
    <property type="match status" value="1"/>
</dbReference>
<proteinExistence type="inferred from homology"/>